<reference evidence="3" key="1">
    <citation type="submission" date="2020-01" db="EMBL/GenBank/DDBJ databases">
        <title>Draft genome sequence of the Termite Coptotermes fromosanus.</title>
        <authorList>
            <person name="Itakura S."/>
            <person name="Yosikawa Y."/>
            <person name="Umezawa K."/>
        </authorList>
    </citation>
    <scope>NUCLEOTIDE SEQUENCE [LARGE SCALE GENOMIC DNA]</scope>
</reference>
<organism evidence="2 3">
    <name type="scientific">Coptotermes formosanus</name>
    <name type="common">Formosan subterranean termite</name>
    <dbReference type="NCBI Taxonomy" id="36987"/>
    <lineage>
        <taxon>Eukaryota</taxon>
        <taxon>Metazoa</taxon>
        <taxon>Ecdysozoa</taxon>
        <taxon>Arthropoda</taxon>
        <taxon>Hexapoda</taxon>
        <taxon>Insecta</taxon>
        <taxon>Pterygota</taxon>
        <taxon>Neoptera</taxon>
        <taxon>Polyneoptera</taxon>
        <taxon>Dictyoptera</taxon>
        <taxon>Blattodea</taxon>
        <taxon>Blattoidea</taxon>
        <taxon>Termitoidae</taxon>
        <taxon>Rhinotermitidae</taxon>
        <taxon>Coptotermes</taxon>
    </lineage>
</organism>
<dbReference type="EMBL" id="BLKM01000679">
    <property type="protein sequence ID" value="GFG37171.1"/>
    <property type="molecule type" value="Genomic_DNA"/>
</dbReference>
<sequence>LRVTTTTITTAMDRGTLTRGAQVPPSGTRDPAVAAGVSPGSQSAPPAAGTGVLGVPAQGASAANGTGAMDMTTWDMGCRRAAGGTRVVEVRGIVVVMVNGMVAEVLLEVGMVAEVLLEVGIVVEVLEVGITEELLLEVGIVAEVLLEVWIVVEVLEVGTTEEVLMEVGTAVGGLLEAGIVEEVLLAHGIVERVLLGTGIVDVLLAAGTVVAALLVAGTTEEEDGIIEDFPAVGTVEVFLAVGTVVEALAGEALEVVDGTTGVLLREGGGTIGEVEGGGLPVEVLLGGMIGDQAGVLAVAEIRDGIPDLVEGDGMAVVGEVLRAAGVMIEGMHQVGTMEEVAVEDTGAVGSAETGEEIHRRAAAAGEIEGEFQGHTLRVLRSSKKRK</sequence>
<protein>
    <submittedName>
        <fullName evidence="2">Uncharacterized protein</fullName>
    </submittedName>
</protein>
<dbReference type="Proteomes" id="UP000502823">
    <property type="component" value="Unassembled WGS sequence"/>
</dbReference>
<feature type="region of interest" description="Disordered" evidence="1">
    <location>
        <begin position="1"/>
        <end position="50"/>
    </location>
</feature>
<evidence type="ECO:0000313" key="2">
    <source>
        <dbReference type="EMBL" id="GFG37171.1"/>
    </source>
</evidence>
<accession>A0A6L2PX48</accession>
<evidence type="ECO:0000256" key="1">
    <source>
        <dbReference type="SAM" id="MobiDB-lite"/>
    </source>
</evidence>
<feature type="compositionally biased region" description="Polar residues" evidence="1">
    <location>
        <begin position="1"/>
        <end position="10"/>
    </location>
</feature>
<feature type="non-terminal residue" evidence="2">
    <location>
        <position position="1"/>
    </location>
</feature>
<dbReference type="AlphaFoldDB" id="A0A6L2PX48"/>
<dbReference type="InParanoid" id="A0A6L2PX48"/>
<comment type="caution">
    <text evidence="2">The sequence shown here is derived from an EMBL/GenBank/DDBJ whole genome shotgun (WGS) entry which is preliminary data.</text>
</comment>
<gene>
    <name evidence="2" type="ORF">Cfor_00420</name>
</gene>
<evidence type="ECO:0000313" key="3">
    <source>
        <dbReference type="Proteomes" id="UP000502823"/>
    </source>
</evidence>
<name>A0A6L2PX48_COPFO</name>
<proteinExistence type="predicted"/>
<keyword evidence="3" id="KW-1185">Reference proteome</keyword>